<comment type="similarity">
    <text evidence="4 13">Belongs to the aspartokinase family.</text>
</comment>
<dbReference type="InterPro" id="IPR041740">
    <property type="entry name" value="AKii-LysC-BS"/>
</dbReference>
<evidence type="ECO:0000256" key="8">
    <source>
        <dbReference type="ARBA" id="ARBA00022777"/>
    </source>
</evidence>
<dbReference type="Proteomes" id="UP000278006">
    <property type="component" value="Unassembled WGS sequence"/>
</dbReference>
<dbReference type="NCBIfam" id="NF005154">
    <property type="entry name" value="PRK06635.1-2"/>
    <property type="match status" value="1"/>
</dbReference>
<feature type="binding site" evidence="12">
    <location>
        <position position="188"/>
    </location>
    <ligand>
        <name>ATP</name>
        <dbReference type="ChEBI" id="CHEBI:30616"/>
    </ligand>
</feature>
<dbReference type="Gene3D" id="3.30.2130.10">
    <property type="entry name" value="VC0802-like"/>
    <property type="match status" value="1"/>
</dbReference>
<feature type="binding site" evidence="12">
    <location>
        <position position="47"/>
    </location>
    <ligand>
        <name>substrate</name>
    </ligand>
</feature>
<dbReference type="InterPro" id="IPR018042">
    <property type="entry name" value="Aspartate_kinase_CS"/>
</dbReference>
<dbReference type="Pfam" id="PF00696">
    <property type="entry name" value="AA_kinase"/>
    <property type="match status" value="1"/>
</dbReference>
<dbReference type="PRINTS" id="PR00474">
    <property type="entry name" value="GLU5KINASE"/>
</dbReference>
<keyword evidence="17" id="KW-1185">Reference proteome</keyword>
<dbReference type="SUPFAM" id="SSF53633">
    <property type="entry name" value="Carbamate kinase-like"/>
    <property type="match status" value="1"/>
</dbReference>
<name>A0A3M6QHI6_9BURK</name>
<dbReference type="EC" id="2.7.2.4" evidence="13"/>
<evidence type="ECO:0000256" key="10">
    <source>
        <dbReference type="ARBA" id="ARBA00023154"/>
    </source>
</evidence>
<evidence type="ECO:0000313" key="17">
    <source>
        <dbReference type="Proteomes" id="UP000278006"/>
    </source>
</evidence>
<dbReference type="GO" id="GO:0009089">
    <property type="term" value="P:lysine biosynthetic process via diaminopimelate"/>
    <property type="evidence" value="ECO:0007669"/>
    <property type="project" value="UniProtKB-UniPathway"/>
</dbReference>
<dbReference type="Pfam" id="PF01842">
    <property type="entry name" value="ACT"/>
    <property type="match status" value="1"/>
</dbReference>
<keyword evidence="5 14" id="KW-0028">Amino-acid biosynthesis</keyword>
<keyword evidence="8 13" id="KW-0418">Kinase</keyword>
<dbReference type="UniPathway" id="UPA00051">
    <property type="reaction ID" value="UER00462"/>
</dbReference>
<keyword evidence="9 12" id="KW-0067">ATP-binding</keyword>
<dbReference type="CDD" id="cd04261">
    <property type="entry name" value="AAK_AKii-LysC-BS"/>
    <property type="match status" value="1"/>
</dbReference>
<evidence type="ECO:0000256" key="7">
    <source>
        <dbReference type="ARBA" id="ARBA00022741"/>
    </source>
</evidence>
<evidence type="ECO:0000256" key="6">
    <source>
        <dbReference type="ARBA" id="ARBA00022679"/>
    </source>
</evidence>
<dbReference type="UniPathway" id="UPA00050">
    <property type="reaction ID" value="UER00461"/>
</dbReference>
<dbReference type="PANTHER" id="PTHR21499">
    <property type="entry name" value="ASPARTATE KINASE"/>
    <property type="match status" value="1"/>
</dbReference>
<dbReference type="EMBL" id="RDQO01000008">
    <property type="protein sequence ID" value="RMX02580.1"/>
    <property type="molecule type" value="Genomic_DNA"/>
</dbReference>
<dbReference type="InterPro" id="IPR002912">
    <property type="entry name" value="ACT_dom"/>
</dbReference>
<comment type="pathway">
    <text evidence="3 14">Amino-acid biosynthesis; L-threonine biosynthesis; L-threonine from L-aspartate: step 1/5.</text>
</comment>
<dbReference type="PROSITE" id="PS00324">
    <property type="entry name" value="ASPARTOKINASE"/>
    <property type="match status" value="1"/>
</dbReference>
<evidence type="ECO:0000256" key="3">
    <source>
        <dbReference type="ARBA" id="ARBA00005139"/>
    </source>
</evidence>
<feature type="binding site" evidence="12">
    <location>
        <begin position="7"/>
        <end position="10"/>
    </location>
    <ligand>
        <name>ATP</name>
        <dbReference type="ChEBI" id="CHEBI:30616"/>
    </ligand>
</feature>
<evidence type="ECO:0000259" key="15">
    <source>
        <dbReference type="PROSITE" id="PS51671"/>
    </source>
</evidence>
<dbReference type="PANTHER" id="PTHR21499:SF3">
    <property type="entry name" value="ASPARTOKINASE"/>
    <property type="match status" value="1"/>
</dbReference>
<feature type="binding site" evidence="12">
    <location>
        <position position="183"/>
    </location>
    <ligand>
        <name>ATP</name>
        <dbReference type="ChEBI" id="CHEBI:30616"/>
    </ligand>
</feature>
<evidence type="ECO:0000256" key="2">
    <source>
        <dbReference type="ARBA" id="ARBA00004986"/>
    </source>
</evidence>
<keyword evidence="7 12" id="KW-0547">Nucleotide-binding</keyword>
<feature type="domain" description="ACT" evidence="15">
    <location>
        <begin position="360"/>
        <end position="433"/>
    </location>
</feature>
<evidence type="ECO:0000256" key="11">
    <source>
        <dbReference type="ARBA" id="ARBA00047872"/>
    </source>
</evidence>
<feature type="binding site" evidence="12">
    <location>
        <begin position="177"/>
        <end position="178"/>
    </location>
    <ligand>
        <name>ATP</name>
        <dbReference type="ChEBI" id="CHEBI:30616"/>
    </ligand>
</feature>
<evidence type="ECO:0000256" key="12">
    <source>
        <dbReference type="PIRSR" id="PIRSR000726-1"/>
    </source>
</evidence>
<dbReference type="NCBIfam" id="TIGR00656">
    <property type="entry name" value="asp_kin_monofn"/>
    <property type="match status" value="1"/>
</dbReference>
<protein>
    <recommendedName>
        <fullName evidence="13">Aspartokinase</fullName>
        <ecNumber evidence="13">2.7.2.4</ecNumber>
    </recommendedName>
</protein>
<gene>
    <name evidence="16" type="ORF">D8I35_18190</name>
</gene>
<evidence type="ECO:0000256" key="13">
    <source>
        <dbReference type="RuleBase" id="RU003448"/>
    </source>
</evidence>
<accession>A0A3M6QHI6</accession>
<dbReference type="CDD" id="cd04923">
    <property type="entry name" value="ACT_AK-LysC-DapG-like_2"/>
    <property type="match status" value="1"/>
</dbReference>
<keyword evidence="10" id="KW-0457">Lysine biosynthesis</keyword>
<dbReference type="GO" id="GO:0005524">
    <property type="term" value="F:ATP binding"/>
    <property type="evidence" value="ECO:0007669"/>
    <property type="project" value="UniProtKB-KW"/>
</dbReference>
<dbReference type="RefSeq" id="WP_122231896.1">
    <property type="nucleotide sequence ID" value="NZ_RDQO01000008.1"/>
</dbReference>
<comment type="catalytic activity">
    <reaction evidence="11 13">
        <text>L-aspartate + ATP = 4-phospho-L-aspartate + ADP</text>
        <dbReference type="Rhea" id="RHEA:23776"/>
        <dbReference type="ChEBI" id="CHEBI:29991"/>
        <dbReference type="ChEBI" id="CHEBI:30616"/>
        <dbReference type="ChEBI" id="CHEBI:57535"/>
        <dbReference type="ChEBI" id="CHEBI:456216"/>
        <dbReference type="EC" id="2.7.2.4"/>
    </reaction>
</comment>
<comment type="caution">
    <text evidence="16">The sequence shown here is derived from an EMBL/GenBank/DDBJ whole genome shotgun (WGS) entry which is preliminary data.</text>
</comment>
<dbReference type="InterPro" id="IPR054352">
    <property type="entry name" value="ACT_Aspartokinase"/>
</dbReference>
<evidence type="ECO:0000256" key="5">
    <source>
        <dbReference type="ARBA" id="ARBA00022605"/>
    </source>
</evidence>
<dbReference type="GO" id="GO:0009090">
    <property type="term" value="P:homoserine biosynthetic process"/>
    <property type="evidence" value="ECO:0007669"/>
    <property type="project" value="TreeGrafter"/>
</dbReference>
<keyword evidence="6 13" id="KW-0808">Transferase</keyword>
<dbReference type="GO" id="GO:0009088">
    <property type="term" value="P:threonine biosynthetic process"/>
    <property type="evidence" value="ECO:0007669"/>
    <property type="project" value="UniProtKB-UniPathway"/>
</dbReference>
<dbReference type="PROSITE" id="PS51671">
    <property type="entry name" value="ACT"/>
    <property type="match status" value="2"/>
</dbReference>
<organism evidence="16 17">
    <name type="scientific">Corticibacter populi</name>
    <dbReference type="NCBI Taxonomy" id="1550736"/>
    <lineage>
        <taxon>Bacteria</taxon>
        <taxon>Pseudomonadati</taxon>
        <taxon>Pseudomonadota</taxon>
        <taxon>Betaproteobacteria</taxon>
        <taxon>Burkholderiales</taxon>
        <taxon>Comamonadaceae</taxon>
        <taxon>Corticibacter</taxon>
    </lineage>
</organism>
<dbReference type="GO" id="GO:0005829">
    <property type="term" value="C:cytosol"/>
    <property type="evidence" value="ECO:0007669"/>
    <property type="project" value="TreeGrafter"/>
</dbReference>
<dbReference type="PIRSF" id="PIRSF000726">
    <property type="entry name" value="Asp_kin"/>
    <property type="match status" value="1"/>
</dbReference>
<dbReference type="Pfam" id="PF22468">
    <property type="entry name" value="ACT_9"/>
    <property type="match status" value="1"/>
</dbReference>
<evidence type="ECO:0000313" key="16">
    <source>
        <dbReference type="EMBL" id="RMX02580.1"/>
    </source>
</evidence>
<dbReference type="InterPro" id="IPR005260">
    <property type="entry name" value="Asp_kin_monofn"/>
</dbReference>
<dbReference type="Gene3D" id="3.40.1160.10">
    <property type="entry name" value="Acetylglutamate kinase-like"/>
    <property type="match status" value="1"/>
</dbReference>
<dbReference type="InterPro" id="IPR045865">
    <property type="entry name" value="ACT-like_dom_sf"/>
</dbReference>
<evidence type="ECO:0000256" key="14">
    <source>
        <dbReference type="RuleBase" id="RU004249"/>
    </source>
</evidence>
<dbReference type="SUPFAM" id="SSF55021">
    <property type="entry name" value="ACT-like"/>
    <property type="match status" value="2"/>
</dbReference>
<feature type="binding site" evidence="12">
    <location>
        <begin position="213"/>
        <end position="214"/>
    </location>
    <ligand>
        <name>ATP</name>
        <dbReference type="ChEBI" id="CHEBI:30616"/>
    </ligand>
</feature>
<feature type="binding site" evidence="12">
    <location>
        <position position="78"/>
    </location>
    <ligand>
        <name>substrate</name>
    </ligand>
</feature>
<dbReference type="NCBIfam" id="TIGR00657">
    <property type="entry name" value="asp_kinases"/>
    <property type="match status" value="1"/>
</dbReference>
<comment type="pathway">
    <text evidence="2 14">Amino-acid biosynthesis; L-methionine biosynthesis via de novo pathway; L-homoserine from L-aspartate: step 1/3.</text>
</comment>
<sequence>MALIVHKYGGTSMGTTERIRNVAKRVAKWVKAGHQVVVVPSAMSGETNRLLGLAAELEPAERTQTVRRELDALAATGEQASSALLAIALQAEGQPAVSFTGWQVPVRTDSAYMKARIESIDGQRIRKELDGGRVVIVTGFQGIDEQGNVTTLGRGGSDTSAVAIAAAIKADECLIYTDVDGVYTTDPRVVPNAQRLKTISFEEMLELASLGSKVLQIRSVEFAGKYRVPLRVLSSFTPWDIDLAQEAQSGTLITFEEDEKMEKAVVSGIAFTRDEAKVSVLGVPDKPGIAYSILGTVADANIEVDVIIQNLSKDGKTDFSFTVARPEYERTVKLLKEVVLPKLGEGTSVVSNTQISKVSIVGIGMKSHAGVASTMFRALSQEGINIQMISTSEIKTSVVIDEKYVELAVRALHTAFGLDGDTVIEVPKRNDEK</sequence>
<dbReference type="OrthoDB" id="9799110at2"/>
<dbReference type="GO" id="GO:0004072">
    <property type="term" value="F:aspartate kinase activity"/>
    <property type="evidence" value="ECO:0007669"/>
    <property type="project" value="UniProtKB-EC"/>
</dbReference>
<dbReference type="InterPro" id="IPR001341">
    <property type="entry name" value="Asp_kinase"/>
</dbReference>
<dbReference type="FunFam" id="3.30.2130.10:FF:000002">
    <property type="entry name" value="Aspartokinase"/>
    <property type="match status" value="1"/>
</dbReference>
<dbReference type="InterPro" id="IPR001057">
    <property type="entry name" value="Glu/AcGlu_kinase"/>
</dbReference>
<dbReference type="AlphaFoldDB" id="A0A3M6QHI6"/>
<reference evidence="16 17" key="1">
    <citation type="submission" date="2018-10" db="EMBL/GenBank/DDBJ databases">
        <title>Draft genome of Cortibacter populi DSM10536.</title>
        <authorList>
            <person name="Bernier A.-M."/>
            <person name="Bernard K."/>
        </authorList>
    </citation>
    <scope>NUCLEOTIDE SEQUENCE [LARGE SCALE GENOMIC DNA]</scope>
    <source>
        <strain evidence="16 17">DSM 105136</strain>
    </source>
</reference>
<comment type="pathway">
    <text evidence="1 14">Amino-acid biosynthesis; L-lysine biosynthesis via DAP pathway; (S)-tetrahydrodipicolinate from L-aspartate: step 1/4.</text>
</comment>
<feature type="domain" description="ACT" evidence="15">
    <location>
        <begin position="278"/>
        <end position="358"/>
    </location>
</feature>
<dbReference type="InterPro" id="IPR001048">
    <property type="entry name" value="Asp/Glu/Uridylate_kinase"/>
</dbReference>
<evidence type="ECO:0000256" key="9">
    <source>
        <dbReference type="ARBA" id="ARBA00022840"/>
    </source>
</evidence>
<dbReference type="UniPathway" id="UPA00034">
    <property type="reaction ID" value="UER00015"/>
</dbReference>
<dbReference type="InterPro" id="IPR036393">
    <property type="entry name" value="AceGlu_kinase-like_sf"/>
</dbReference>
<evidence type="ECO:0000256" key="1">
    <source>
        <dbReference type="ARBA" id="ARBA00004766"/>
    </source>
</evidence>
<proteinExistence type="inferred from homology"/>
<dbReference type="FunFam" id="3.40.1160.10:FF:000002">
    <property type="entry name" value="Aspartokinase"/>
    <property type="match status" value="1"/>
</dbReference>
<dbReference type="NCBIfam" id="NF005155">
    <property type="entry name" value="PRK06635.1-4"/>
    <property type="match status" value="1"/>
</dbReference>
<dbReference type="CDD" id="cd04913">
    <property type="entry name" value="ACT_AKii-LysC-BS-like_1"/>
    <property type="match status" value="1"/>
</dbReference>
<evidence type="ECO:0000256" key="4">
    <source>
        <dbReference type="ARBA" id="ARBA00010122"/>
    </source>
</evidence>